<keyword evidence="3" id="KW-0489">Methyltransferase</keyword>
<dbReference type="Proteomes" id="UP000001962">
    <property type="component" value="Chromosome"/>
</dbReference>
<dbReference type="Pfam" id="PF13649">
    <property type="entry name" value="Methyltransf_25"/>
    <property type="match status" value="1"/>
</dbReference>
<feature type="domain" description="Methyltransferase regulatory" evidence="1">
    <location>
        <begin position="224"/>
        <end position="304"/>
    </location>
</feature>
<dbReference type="GO" id="GO:0032259">
    <property type="term" value="P:methylation"/>
    <property type="evidence" value="ECO:0007669"/>
    <property type="project" value="UniProtKB-KW"/>
</dbReference>
<dbReference type="PANTHER" id="PTHR43667:SF2">
    <property type="entry name" value="FATTY ACID C-METHYL TRANSFERASE"/>
    <property type="match status" value="1"/>
</dbReference>
<dbReference type="KEGG" id="aeh:Mlg_1912"/>
<dbReference type="SUPFAM" id="SSF53335">
    <property type="entry name" value="S-adenosyl-L-methionine-dependent methyltransferases"/>
    <property type="match status" value="1"/>
</dbReference>
<dbReference type="OrthoDB" id="323463at2"/>
<keyword evidence="4" id="KW-1185">Reference proteome</keyword>
<dbReference type="Gene3D" id="3.40.50.150">
    <property type="entry name" value="Vaccinia Virus protein VP39"/>
    <property type="match status" value="1"/>
</dbReference>
<feature type="domain" description="Methyltransferase" evidence="2">
    <location>
        <begin position="53"/>
        <end position="150"/>
    </location>
</feature>
<dbReference type="eggNOG" id="COG4797">
    <property type="taxonomic scope" value="Bacteria"/>
</dbReference>
<evidence type="ECO:0000259" key="2">
    <source>
        <dbReference type="Pfam" id="PF13649"/>
    </source>
</evidence>
<dbReference type="EMBL" id="CP000453">
    <property type="protein sequence ID" value="ABI57256.1"/>
    <property type="molecule type" value="Genomic_DNA"/>
</dbReference>
<proteinExistence type="predicted"/>
<dbReference type="GO" id="GO:0008168">
    <property type="term" value="F:methyltransferase activity"/>
    <property type="evidence" value="ECO:0007669"/>
    <property type="project" value="UniProtKB-KW"/>
</dbReference>
<dbReference type="RefSeq" id="WP_011629650.1">
    <property type="nucleotide sequence ID" value="NC_008340.1"/>
</dbReference>
<organism evidence="3 4">
    <name type="scientific">Alkalilimnicola ehrlichii (strain ATCC BAA-1101 / DSM 17681 / MLHE-1)</name>
    <dbReference type="NCBI Taxonomy" id="187272"/>
    <lineage>
        <taxon>Bacteria</taxon>
        <taxon>Pseudomonadati</taxon>
        <taxon>Pseudomonadota</taxon>
        <taxon>Gammaproteobacteria</taxon>
        <taxon>Chromatiales</taxon>
        <taxon>Ectothiorhodospiraceae</taxon>
        <taxon>Alkalilimnicola</taxon>
    </lineage>
</organism>
<dbReference type="InterPro" id="IPR029063">
    <property type="entry name" value="SAM-dependent_MTases_sf"/>
</dbReference>
<evidence type="ECO:0000259" key="1">
    <source>
        <dbReference type="Pfam" id="PF10119"/>
    </source>
</evidence>
<dbReference type="AlphaFoldDB" id="Q0A7D1"/>
<dbReference type="Pfam" id="PF10119">
    <property type="entry name" value="MethyTransf_Reg"/>
    <property type="match status" value="1"/>
</dbReference>
<dbReference type="InterPro" id="IPR050723">
    <property type="entry name" value="CFA/CMAS"/>
</dbReference>
<evidence type="ECO:0000313" key="4">
    <source>
        <dbReference type="Proteomes" id="UP000001962"/>
    </source>
</evidence>
<dbReference type="PANTHER" id="PTHR43667">
    <property type="entry name" value="CYCLOPROPANE-FATTY-ACYL-PHOSPHOLIPID SYNTHASE"/>
    <property type="match status" value="1"/>
</dbReference>
<evidence type="ECO:0000313" key="3">
    <source>
        <dbReference type="EMBL" id="ABI57256.1"/>
    </source>
</evidence>
<dbReference type="CDD" id="cd02440">
    <property type="entry name" value="AdoMet_MTases"/>
    <property type="match status" value="1"/>
</dbReference>
<reference evidence="4" key="1">
    <citation type="submission" date="2006-08" db="EMBL/GenBank/DDBJ databases">
        <title>Complete sequence of Alkalilimnicola ehrilichei MLHE-1.</title>
        <authorList>
            <person name="Copeland A."/>
            <person name="Lucas S."/>
            <person name="Lapidus A."/>
            <person name="Barry K."/>
            <person name="Detter J.C."/>
            <person name="Glavina del Rio T."/>
            <person name="Hammon N."/>
            <person name="Israni S."/>
            <person name="Dalin E."/>
            <person name="Tice H."/>
            <person name="Pitluck S."/>
            <person name="Sims D."/>
            <person name="Brettin T."/>
            <person name="Bruce D."/>
            <person name="Han C."/>
            <person name="Tapia R."/>
            <person name="Gilna P."/>
            <person name="Schmutz J."/>
            <person name="Larimer F."/>
            <person name="Land M."/>
            <person name="Hauser L."/>
            <person name="Kyrpides N."/>
            <person name="Mikhailova N."/>
            <person name="Oremland R.S."/>
            <person name="Hoeft S.E."/>
            <person name="Switzer-Blum J."/>
            <person name="Kulp T."/>
            <person name="King G."/>
            <person name="Tabita R."/>
            <person name="Witte B."/>
            <person name="Santini J.M."/>
            <person name="Basu P."/>
            <person name="Hollibaugh J.T."/>
            <person name="Xie G."/>
            <person name="Stolz J.F."/>
            <person name="Richardson P."/>
        </authorList>
    </citation>
    <scope>NUCLEOTIDE SEQUENCE [LARGE SCALE GENOMIC DNA]</scope>
    <source>
        <strain evidence="4">ATCC BAA-1101 / DSM 17681 / MLHE-1</strain>
    </source>
</reference>
<sequence>MPEQRDRHGELRQRYESVPYADGIFPQLHPVRLAPLARLHGHATVPNPATATILDLGCGAAGNLIEIAADLPDARCLGIDLAESHIGQGQRHIRARGLDNIELRQGDLCELDLGAVKFDYILAHGLLSWVPDGVKERIFQLCRGHLAADGVALISYNTYPGWSFRENLRQLLQLHLSAVSDPRQVRQGADDILGRLQRALGDAEHPHAPLLHHEIKHLQQSTTNALFHDDLDTVNDPCFFLQFIAWAAEHELDYVGDVDLSRGWPTLQSPQAREALLDGSLAPLMAEQYLDYVVNRRFRHSLLITQRSEPLRPSIDIFQGHYLRGRIKPQVILHAPGARLTFEGVTGHQITSDNGPAQALLATLAETTEWQPLEEILATAAKLEPAITADPETRPHIYRSLVECWAREMVDVASDIPRY</sequence>
<dbReference type="eggNOG" id="COG0500">
    <property type="taxonomic scope" value="Bacteria"/>
</dbReference>
<name>Q0A7D1_ALKEH</name>
<dbReference type="HOGENOM" id="CLU_032787_1_0_6"/>
<protein>
    <submittedName>
        <fullName evidence="3">Methyltransferase type 12</fullName>
    </submittedName>
</protein>
<dbReference type="InterPro" id="IPR018773">
    <property type="entry name" value="MeTrfase_reg_dom_prd"/>
</dbReference>
<accession>Q0A7D1</accession>
<gene>
    <name evidence="3" type="ordered locus">Mlg_1912</name>
</gene>
<dbReference type="InterPro" id="IPR041698">
    <property type="entry name" value="Methyltransf_25"/>
</dbReference>
<keyword evidence="3" id="KW-0808">Transferase</keyword>